<dbReference type="Gene3D" id="3.40.50.10490">
    <property type="entry name" value="Glucose-6-phosphate isomerase like protein, domain 1"/>
    <property type="match status" value="1"/>
</dbReference>
<comment type="catalytic activity">
    <reaction evidence="3">
        <text>N-acetyl-D-muramate 6-phosphate + H2O = N-acetyl-D-glucosamine 6-phosphate + (R)-lactate</text>
        <dbReference type="Rhea" id="RHEA:26410"/>
        <dbReference type="ChEBI" id="CHEBI:15377"/>
        <dbReference type="ChEBI" id="CHEBI:16004"/>
        <dbReference type="ChEBI" id="CHEBI:57513"/>
        <dbReference type="ChEBI" id="CHEBI:58722"/>
        <dbReference type="EC" id="4.2.1.126"/>
    </reaction>
</comment>
<evidence type="ECO:0000256" key="3">
    <source>
        <dbReference type="HAMAP-Rule" id="MF_00068"/>
    </source>
</evidence>
<dbReference type="NCBIfam" id="NF003915">
    <property type="entry name" value="PRK05441.1"/>
    <property type="match status" value="1"/>
</dbReference>
<evidence type="ECO:0000313" key="5">
    <source>
        <dbReference type="EMBL" id="QDU72855.1"/>
    </source>
</evidence>
<dbReference type="InterPro" id="IPR046348">
    <property type="entry name" value="SIS_dom_sf"/>
</dbReference>
<dbReference type="InterPro" id="IPR001347">
    <property type="entry name" value="SIS_dom"/>
</dbReference>
<dbReference type="GO" id="GO:0009254">
    <property type="term" value="P:peptidoglycan turnover"/>
    <property type="evidence" value="ECO:0007669"/>
    <property type="project" value="TreeGrafter"/>
</dbReference>
<feature type="active site" description="Proton donor" evidence="3">
    <location>
        <position position="91"/>
    </location>
</feature>
<keyword evidence="2 3" id="KW-0119">Carbohydrate metabolism</keyword>
<evidence type="ECO:0000256" key="1">
    <source>
        <dbReference type="ARBA" id="ARBA00023239"/>
    </source>
</evidence>
<reference evidence="5 6" key="1">
    <citation type="submission" date="2019-02" db="EMBL/GenBank/DDBJ databases">
        <title>Deep-cultivation of Planctomycetes and their phenomic and genomic characterization uncovers novel biology.</title>
        <authorList>
            <person name="Wiegand S."/>
            <person name="Jogler M."/>
            <person name="Boedeker C."/>
            <person name="Pinto D."/>
            <person name="Vollmers J."/>
            <person name="Rivas-Marin E."/>
            <person name="Kohn T."/>
            <person name="Peeters S.H."/>
            <person name="Heuer A."/>
            <person name="Rast P."/>
            <person name="Oberbeckmann S."/>
            <person name="Bunk B."/>
            <person name="Jeske O."/>
            <person name="Meyerdierks A."/>
            <person name="Storesund J.E."/>
            <person name="Kallscheuer N."/>
            <person name="Luecker S."/>
            <person name="Lage O.M."/>
            <person name="Pohl T."/>
            <person name="Merkel B.J."/>
            <person name="Hornburger P."/>
            <person name="Mueller R.-W."/>
            <person name="Bruemmer F."/>
            <person name="Labrenz M."/>
            <person name="Spormann A.M."/>
            <person name="Op den Camp H."/>
            <person name="Overmann J."/>
            <person name="Amann R."/>
            <person name="Jetten M.S.M."/>
            <person name="Mascher T."/>
            <person name="Medema M.H."/>
            <person name="Devos D.P."/>
            <person name="Kaster A.-K."/>
            <person name="Ovreas L."/>
            <person name="Rohde M."/>
            <person name="Galperin M.Y."/>
            <person name="Jogler C."/>
        </authorList>
    </citation>
    <scope>NUCLEOTIDE SEQUENCE [LARGE SCALE GENOMIC DNA]</scope>
    <source>
        <strain evidence="5 6">Pan265</strain>
    </source>
</reference>
<dbReference type="FunFam" id="3.40.50.10490:FF:000014">
    <property type="entry name" value="N-acetylmuramic acid 6-phosphate etherase"/>
    <property type="match status" value="1"/>
</dbReference>
<comment type="subunit">
    <text evidence="3">Homodimer.</text>
</comment>
<proteinExistence type="inferred from homology"/>
<dbReference type="AlphaFoldDB" id="A0A518C0U7"/>
<dbReference type="CDD" id="cd05007">
    <property type="entry name" value="SIS_Etherase"/>
    <property type="match status" value="1"/>
</dbReference>
<feature type="active site" evidence="3">
    <location>
        <position position="122"/>
    </location>
</feature>
<accession>A0A518C0U7</accession>
<dbReference type="RefSeq" id="WP_145447340.1">
    <property type="nucleotide sequence ID" value="NZ_CP036280.1"/>
</dbReference>
<dbReference type="InterPro" id="IPR005488">
    <property type="entry name" value="Etherase_MurQ"/>
</dbReference>
<evidence type="ECO:0000259" key="4">
    <source>
        <dbReference type="PROSITE" id="PS51464"/>
    </source>
</evidence>
<sequence length="313" mass="33412">MIPNLKPSEDRGHLLTEQRLEAAARLDTLSTSEVLQVINDQDATVALAVRQAIPQITQLVDRIVEGHKQGGSLVYSGAGTSGRLGVLDASECPPTFHCNPNDVIGIMCGGDTALRVAVEGAEDDPDEILPHFDRLNLGEHDTFVGIAAGGTTPYVWGAIEHAKARGAATGLVSCVTIDSLPSDLPLEKLDFPVEVLVGPEVVTGSTRMKAGTATKLALNMITTATMVRLGKVWGNLMIDLQIKNAKLVDRAIRILRGQNPDMTRDKALEILHAAHGRVKLALVMAGCDIDAEKAQHLLEENAGRVRPLLGDPK</sequence>
<dbReference type="PROSITE" id="PS51464">
    <property type="entry name" value="SIS"/>
    <property type="match status" value="1"/>
</dbReference>
<protein>
    <recommendedName>
        <fullName evidence="3">N-acetylmuramic acid 6-phosphate etherase</fullName>
        <shortName evidence="3">MurNAc-6-P etherase</shortName>
        <ecNumber evidence="3">4.2.1.126</ecNumber>
    </recommendedName>
    <alternativeName>
        <fullName evidence="3">N-acetylmuramic acid 6-phosphate hydrolase</fullName>
    </alternativeName>
    <alternativeName>
        <fullName evidence="3">N-acetylmuramic acid 6-phosphate lyase</fullName>
    </alternativeName>
</protein>
<dbReference type="InterPro" id="IPR040190">
    <property type="entry name" value="MURQ/GCKR"/>
</dbReference>
<dbReference type="Gene3D" id="1.10.8.1080">
    <property type="match status" value="1"/>
</dbReference>
<dbReference type="HAMAP" id="MF_00068">
    <property type="entry name" value="MurQ"/>
    <property type="match status" value="1"/>
</dbReference>
<dbReference type="NCBIfam" id="TIGR00274">
    <property type="entry name" value="N-acetylmuramic acid 6-phosphate etherase"/>
    <property type="match status" value="1"/>
</dbReference>
<comment type="function">
    <text evidence="3">Specifically catalyzes the cleavage of the D-lactyl ether substituent of MurNAc 6-phosphate, producing GlcNAc 6-phosphate and D-lactate.</text>
</comment>
<comment type="similarity">
    <text evidence="3">Belongs to the GCKR-like family. MurNAc-6-P etherase subfamily.</text>
</comment>
<evidence type="ECO:0000256" key="2">
    <source>
        <dbReference type="ARBA" id="ARBA00023277"/>
    </source>
</evidence>
<dbReference type="NCBIfam" id="NF009222">
    <property type="entry name" value="PRK12570.1"/>
    <property type="match status" value="1"/>
</dbReference>
<dbReference type="EMBL" id="CP036280">
    <property type="protein sequence ID" value="QDU72855.1"/>
    <property type="molecule type" value="Genomic_DNA"/>
</dbReference>
<name>A0A518C0U7_9BACT</name>
<keyword evidence="1 3" id="KW-0456">Lyase</keyword>
<dbReference type="OrthoDB" id="9813395at2"/>
<dbReference type="GO" id="GO:0046348">
    <property type="term" value="P:amino sugar catabolic process"/>
    <property type="evidence" value="ECO:0007669"/>
    <property type="project" value="InterPro"/>
</dbReference>
<dbReference type="Proteomes" id="UP000320386">
    <property type="component" value="Chromosome"/>
</dbReference>
<comment type="miscellaneous">
    <text evidence="3">A lyase-type mechanism (elimination/hydration) is suggested for the cleavage of the lactyl ether bond of MurNAc 6-phosphate, with the formation of an alpha,beta-unsaturated aldehyde intermediate with (E)-stereochemistry, followed by the syn addition of water to give product.</text>
</comment>
<organism evidence="5 6">
    <name type="scientific">Mucisphaera calidilacus</name>
    <dbReference type="NCBI Taxonomy" id="2527982"/>
    <lineage>
        <taxon>Bacteria</taxon>
        <taxon>Pseudomonadati</taxon>
        <taxon>Planctomycetota</taxon>
        <taxon>Phycisphaerae</taxon>
        <taxon>Phycisphaerales</taxon>
        <taxon>Phycisphaeraceae</taxon>
        <taxon>Mucisphaera</taxon>
    </lineage>
</organism>
<dbReference type="InterPro" id="IPR005486">
    <property type="entry name" value="Glucokinase_regulatory_CS"/>
</dbReference>
<comment type="pathway">
    <text evidence="3">Amino-sugar metabolism; N-acetylmuramate degradation.</text>
</comment>
<dbReference type="EC" id="4.2.1.126" evidence="3"/>
<dbReference type="PANTHER" id="PTHR10088:SF4">
    <property type="entry name" value="GLUCOKINASE REGULATORY PROTEIN"/>
    <property type="match status" value="1"/>
</dbReference>
<dbReference type="GO" id="GO:0016835">
    <property type="term" value="F:carbon-oxygen lyase activity"/>
    <property type="evidence" value="ECO:0007669"/>
    <property type="project" value="UniProtKB-UniRule"/>
</dbReference>
<dbReference type="GO" id="GO:0016803">
    <property type="term" value="F:ether hydrolase activity"/>
    <property type="evidence" value="ECO:0007669"/>
    <property type="project" value="TreeGrafter"/>
</dbReference>
<dbReference type="PROSITE" id="PS01272">
    <property type="entry name" value="GCKR"/>
    <property type="match status" value="1"/>
</dbReference>
<dbReference type="GO" id="GO:0097173">
    <property type="term" value="P:N-acetylmuramic acid catabolic process"/>
    <property type="evidence" value="ECO:0007669"/>
    <property type="project" value="UniProtKB-UniPathway"/>
</dbReference>
<evidence type="ECO:0000313" key="6">
    <source>
        <dbReference type="Proteomes" id="UP000320386"/>
    </source>
</evidence>
<dbReference type="UniPathway" id="UPA00342"/>
<gene>
    <name evidence="3 5" type="primary">murQ</name>
    <name evidence="5" type="ORF">Pan265_27310</name>
</gene>
<dbReference type="SUPFAM" id="SSF53697">
    <property type="entry name" value="SIS domain"/>
    <property type="match status" value="1"/>
</dbReference>
<dbReference type="PANTHER" id="PTHR10088">
    <property type="entry name" value="GLUCOKINASE REGULATORY PROTEIN"/>
    <property type="match status" value="1"/>
</dbReference>
<dbReference type="KEGG" id="mcad:Pan265_27310"/>
<keyword evidence="6" id="KW-1185">Reference proteome</keyword>
<dbReference type="GO" id="GO:0097367">
    <property type="term" value="F:carbohydrate derivative binding"/>
    <property type="evidence" value="ECO:0007669"/>
    <property type="project" value="InterPro"/>
</dbReference>
<dbReference type="Pfam" id="PF22645">
    <property type="entry name" value="GKRP_SIS_N"/>
    <property type="match status" value="1"/>
</dbReference>
<feature type="domain" description="SIS" evidence="4">
    <location>
        <begin position="59"/>
        <end position="231"/>
    </location>
</feature>